<comment type="pathway">
    <text evidence="5 8">Amino-acid biosynthesis; L-lysine biosynthesis via DAP pathway; L-lysine from DL-2,6-diaminopimelate: step 1/1.</text>
</comment>
<dbReference type="PRINTS" id="PR01181">
    <property type="entry name" value="DAPDCRBXLASE"/>
</dbReference>
<dbReference type="HAMAP" id="MF_02120">
    <property type="entry name" value="LysA"/>
    <property type="match status" value="1"/>
</dbReference>
<accession>A0A0R2BBQ1</accession>
<sequence>MRSAIDQTEFCNYSSKIFLGDRTKKIFFCAIYFGGKLMMLPTNKAGHLTIGGVDAVSLAHRYQTPLVVYDVALIKEQITKFKRVFEEQAVEYEVSYASKAFCAVAIYQVINELDCHTDVVSGGELATALKAGFPAEKISFHGNNKSIAELEFAIKAGVGVIIVDNFYEIDLLQRVLREQNAKTKVILRVTPGISAHTHEYDQTGQTDSKFGFDLASGQADKALTQLLADPQITVLGLHAHIGSQIFELGGFELVGQKLMEVAHSWKQKYGYTTKVINVGGGFGIKYTAEDDPLAPEKFVEQIIKVVKQKAIEYELELPAIWIEPGRSITGPGGYNLYTVGARKDIPDHLSYLAVDGGMGDNIRPALYQAKYTAVLANDPNAKVTQTVHLAGKYCESGDILVDRATLPKTKPGDIIALLATGAYGYAMASNYNRNPRPAVVFVENGQAKLVVKRETYADLLKLDLPYK</sequence>
<dbReference type="Pfam" id="PF00278">
    <property type="entry name" value="Orn_DAP_Arg_deC"/>
    <property type="match status" value="1"/>
</dbReference>
<dbReference type="GO" id="GO:0008836">
    <property type="term" value="F:diaminopimelate decarboxylase activity"/>
    <property type="evidence" value="ECO:0007669"/>
    <property type="project" value="UniProtKB-UniRule"/>
</dbReference>
<gene>
    <name evidence="5" type="primary">lysA</name>
    <name evidence="11" type="ORF">FC48_GL001362</name>
</gene>
<evidence type="ECO:0000256" key="4">
    <source>
        <dbReference type="ARBA" id="ARBA00023239"/>
    </source>
</evidence>
<dbReference type="PANTHER" id="PTHR43727">
    <property type="entry name" value="DIAMINOPIMELATE DECARBOXYLASE"/>
    <property type="match status" value="1"/>
</dbReference>
<feature type="active site" description="Proton donor" evidence="7">
    <location>
        <position position="394"/>
    </location>
</feature>
<protein>
    <recommendedName>
        <fullName evidence="5 6">Diaminopimelate decarboxylase</fullName>
        <shortName evidence="5">DAP decarboxylase</shortName>
        <shortName evidence="5">DAPDC</shortName>
        <ecNumber evidence="5 6">4.1.1.20</ecNumber>
    </recommendedName>
</protein>
<dbReference type="InterPro" id="IPR009006">
    <property type="entry name" value="Ala_racemase/Decarboxylase_C"/>
</dbReference>
<keyword evidence="5" id="KW-0028">Amino-acid biosynthesis</keyword>
<dbReference type="Pfam" id="PF02784">
    <property type="entry name" value="Orn_Arg_deC_N"/>
    <property type="match status" value="1"/>
</dbReference>
<feature type="binding site" evidence="5">
    <location>
        <position position="395"/>
    </location>
    <ligand>
        <name>substrate</name>
    </ligand>
</feature>
<evidence type="ECO:0000256" key="8">
    <source>
        <dbReference type="RuleBase" id="RU003738"/>
    </source>
</evidence>
<dbReference type="CDD" id="cd06828">
    <property type="entry name" value="PLPDE_III_DapDC"/>
    <property type="match status" value="1"/>
</dbReference>
<dbReference type="EMBL" id="AYYN01000030">
    <property type="protein sequence ID" value="KRM76797.1"/>
    <property type="molecule type" value="Genomic_DNA"/>
</dbReference>
<feature type="domain" description="Orn/DAP/Arg decarboxylase 2 C-terminal" evidence="9">
    <location>
        <begin position="333"/>
        <end position="421"/>
    </location>
</feature>
<evidence type="ECO:0000259" key="10">
    <source>
        <dbReference type="Pfam" id="PF02784"/>
    </source>
</evidence>
<organism evidence="11 12">
    <name type="scientific">Ligilactobacillus murinus DSM 20452 = NBRC 14221</name>
    <dbReference type="NCBI Taxonomy" id="1423772"/>
    <lineage>
        <taxon>Bacteria</taxon>
        <taxon>Bacillati</taxon>
        <taxon>Bacillota</taxon>
        <taxon>Bacilli</taxon>
        <taxon>Lactobacillales</taxon>
        <taxon>Lactobacillaceae</taxon>
        <taxon>Ligilactobacillus</taxon>
    </lineage>
</organism>
<dbReference type="Gene3D" id="3.20.20.10">
    <property type="entry name" value="Alanine racemase"/>
    <property type="match status" value="1"/>
</dbReference>
<feature type="binding site" evidence="5">
    <location>
        <position position="363"/>
    </location>
    <ligand>
        <name>substrate</name>
    </ligand>
</feature>
<comment type="similarity">
    <text evidence="5">Belongs to the Orn/Lys/Arg decarboxylase class-II family. LysA subfamily.</text>
</comment>
<feature type="binding site" evidence="5">
    <location>
        <position position="281"/>
    </location>
    <ligand>
        <name>pyridoxal 5'-phosphate</name>
        <dbReference type="ChEBI" id="CHEBI:597326"/>
    </ligand>
</feature>
<keyword evidence="5 8" id="KW-0457">Lysine biosynthesis</keyword>
<evidence type="ECO:0000256" key="2">
    <source>
        <dbReference type="ARBA" id="ARBA00022793"/>
    </source>
</evidence>
<dbReference type="InterPro" id="IPR029066">
    <property type="entry name" value="PLP-binding_barrel"/>
</dbReference>
<dbReference type="InterPro" id="IPR000183">
    <property type="entry name" value="Orn/DAP/Arg_de-COase"/>
</dbReference>
<dbReference type="AlphaFoldDB" id="A0A0R2BBQ1"/>
<dbReference type="EC" id="4.1.1.20" evidence="5 6"/>
<evidence type="ECO:0000313" key="11">
    <source>
        <dbReference type="EMBL" id="KRM76797.1"/>
    </source>
</evidence>
<dbReference type="NCBIfam" id="TIGR01048">
    <property type="entry name" value="lysA"/>
    <property type="match status" value="1"/>
</dbReference>
<evidence type="ECO:0000259" key="9">
    <source>
        <dbReference type="Pfam" id="PF00278"/>
    </source>
</evidence>
<feature type="binding site" evidence="5">
    <location>
        <position position="423"/>
    </location>
    <ligand>
        <name>pyridoxal 5'-phosphate</name>
        <dbReference type="ChEBI" id="CHEBI:597326"/>
    </ligand>
</feature>
<evidence type="ECO:0000256" key="5">
    <source>
        <dbReference type="HAMAP-Rule" id="MF_02120"/>
    </source>
</evidence>
<dbReference type="FunFam" id="3.20.20.10:FF:000003">
    <property type="entry name" value="Diaminopimelate decarboxylase"/>
    <property type="match status" value="1"/>
</dbReference>
<comment type="catalytic activity">
    <reaction evidence="5 8">
        <text>meso-2,6-diaminopimelate + H(+) = L-lysine + CO2</text>
        <dbReference type="Rhea" id="RHEA:15101"/>
        <dbReference type="ChEBI" id="CHEBI:15378"/>
        <dbReference type="ChEBI" id="CHEBI:16526"/>
        <dbReference type="ChEBI" id="CHEBI:32551"/>
        <dbReference type="ChEBI" id="CHEBI:57791"/>
        <dbReference type="EC" id="4.1.1.20"/>
    </reaction>
</comment>
<dbReference type="PANTHER" id="PTHR43727:SF2">
    <property type="entry name" value="GROUP IV DECARBOXYLASE"/>
    <property type="match status" value="1"/>
</dbReference>
<dbReference type="PATRIC" id="fig|1423772.3.peg.1453"/>
<feature type="binding site" evidence="5">
    <location>
        <position position="326"/>
    </location>
    <ligand>
        <name>substrate</name>
    </ligand>
</feature>
<dbReference type="UniPathway" id="UPA00034">
    <property type="reaction ID" value="UER00027"/>
</dbReference>
<dbReference type="SUPFAM" id="SSF51419">
    <property type="entry name" value="PLP-binding barrel"/>
    <property type="match status" value="1"/>
</dbReference>
<comment type="caution">
    <text evidence="11">The sequence shown here is derived from an EMBL/GenBank/DDBJ whole genome shotgun (WGS) entry which is preliminary data.</text>
</comment>
<reference evidence="11 12" key="1">
    <citation type="journal article" date="2015" name="Genome Announc.">
        <title>Expanding the biotechnology potential of lactobacilli through comparative genomics of 213 strains and associated genera.</title>
        <authorList>
            <person name="Sun Z."/>
            <person name="Harris H.M."/>
            <person name="McCann A."/>
            <person name="Guo C."/>
            <person name="Argimon S."/>
            <person name="Zhang W."/>
            <person name="Yang X."/>
            <person name="Jeffery I.B."/>
            <person name="Cooney J.C."/>
            <person name="Kagawa T.F."/>
            <person name="Liu W."/>
            <person name="Song Y."/>
            <person name="Salvetti E."/>
            <person name="Wrobel A."/>
            <person name="Rasinkangas P."/>
            <person name="Parkhill J."/>
            <person name="Rea M.C."/>
            <person name="O'Sullivan O."/>
            <person name="Ritari J."/>
            <person name="Douillard F.P."/>
            <person name="Paul Ross R."/>
            <person name="Yang R."/>
            <person name="Briner A.E."/>
            <person name="Felis G.E."/>
            <person name="de Vos W.M."/>
            <person name="Barrangou R."/>
            <person name="Klaenhammer T.R."/>
            <person name="Caufield P.W."/>
            <person name="Cui Y."/>
            <person name="Zhang H."/>
            <person name="O'Toole P.W."/>
        </authorList>
    </citation>
    <scope>NUCLEOTIDE SEQUENCE [LARGE SCALE GENOMIC DNA]</scope>
    <source>
        <strain evidence="11 12">DSM 20452</strain>
    </source>
</reference>
<dbReference type="InterPro" id="IPR002986">
    <property type="entry name" value="DAP_deCOOHase_LysA"/>
</dbReference>
<dbReference type="GO" id="GO:0030170">
    <property type="term" value="F:pyridoxal phosphate binding"/>
    <property type="evidence" value="ECO:0007669"/>
    <property type="project" value="UniProtKB-UniRule"/>
</dbReference>
<evidence type="ECO:0000256" key="1">
    <source>
        <dbReference type="ARBA" id="ARBA00001933"/>
    </source>
</evidence>
<feature type="domain" description="Orn/DAP/Arg decarboxylase 2 N-terminal" evidence="10">
    <location>
        <begin position="73"/>
        <end position="329"/>
    </location>
</feature>
<evidence type="ECO:0000313" key="12">
    <source>
        <dbReference type="Proteomes" id="UP000051612"/>
    </source>
</evidence>
<dbReference type="Gene3D" id="2.40.37.10">
    <property type="entry name" value="Lyase, Ornithine Decarboxylase, Chain A, domain 1"/>
    <property type="match status" value="1"/>
</dbReference>
<feature type="binding site" evidence="5">
    <location>
        <position position="423"/>
    </location>
    <ligand>
        <name>substrate</name>
    </ligand>
</feature>
<dbReference type="SUPFAM" id="SSF50621">
    <property type="entry name" value="Alanine racemase C-terminal domain-like"/>
    <property type="match status" value="1"/>
</dbReference>
<comment type="cofactor">
    <cofactor evidence="1 5 7 8">
        <name>pyridoxal 5'-phosphate</name>
        <dbReference type="ChEBI" id="CHEBI:597326"/>
    </cofactor>
</comment>
<comment type="subunit">
    <text evidence="5">Homodimer.</text>
</comment>
<feature type="binding site" evidence="5">
    <location>
        <position position="367"/>
    </location>
    <ligand>
        <name>substrate</name>
    </ligand>
</feature>
<evidence type="ECO:0000256" key="3">
    <source>
        <dbReference type="ARBA" id="ARBA00022898"/>
    </source>
</evidence>
<dbReference type="PRINTS" id="PR01179">
    <property type="entry name" value="ODADCRBXLASE"/>
</dbReference>
<keyword evidence="2 5" id="KW-0210">Decarboxylase</keyword>
<feature type="binding site" evidence="5">
    <location>
        <begin position="323"/>
        <end position="326"/>
    </location>
    <ligand>
        <name>pyridoxal 5'-phosphate</name>
        <dbReference type="ChEBI" id="CHEBI:597326"/>
    </ligand>
</feature>
<keyword evidence="4 5" id="KW-0456">Lyase</keyword>
<keyword evidence="3 5" id="KW-0663">Pyridoxal phosphate</keyword>
<name>A0A0R2BBQ1_9LACO</name>
<evidence type="ECO:0000256" key="7">
    <source>
        <dbReference type="PIRSR" id="PIRSR600183-50"/>
    </source>
</evidence>
<feature type="modified residue" description="N6-(pyridoxal phosphate)lysine" evidence="5 7">
    <location>
        <position position="99"/>
    </location>
</feature>
<dbReference type="Proteomes" id="UP000051612">
    <property type="component" value="Unassembled WGS sequence"/>
</dbReference>
<comment type="function">
    <text evidence="5">Specifically catalyzes the decarboxylation of meso-diaminopimelate (meso-DAP) to L-lysine.</text>
</comment>
<dbReference type="InterPro" id="IPR022643">
    <property type="entry name" value="De-COase2_C"/>
</dbReference>
<dbReference type="InterPro" id="IPR022644">
    <property type="entry name" value="De-COase2_N"/>
</dbReference>
<proteinExistence type="inferred from homology"/>
<dbReference type="GO" id="GO:0009089">
    <property type="term" value="P:lysine biosynthetic process via diaminopimelate"/>
    <property type="evidence" value="ECO:0007669"/>
    <property type="project" value="UniProtKB-UniRule"/>
</dbReference>
<evidence type="ECO:0000256" key="6">
    <source>
        <dbReference type="NCBIfam" id="TIGR01048"/>
    </source>
</evidence>